<dbReference type="KEGG" id="btab:109031737"/>
<evidence type="ECO:0000313" key="19">
    <source>
        <dbReference type="EMBL" id="CAH0389560.1"/>
    </source>
</evidence>
<keyword evidence="9" id="KW-0735">Signal-anchor</keyword>
<gene>
    <name evidence="19" type="ORF">BEMITA_LOCUS8375</name>
</gene>
<evidence type="ECO:0000256" key="8">
    <source>
        <dbReference type="ARBA" id="ARBA00022958"/>
    </source>
</evidence>
<keyword evidence="16" id="KW-0739">Sodium transport</keyword>
<dbReference type="EMBL" id="OU963865">
    <property type="protein sequence ID" value="CAH0389560.1"/>
    <property type="molecule type" value="Genomic_DNA"/>
</dbReference>
<comment type="subcellular location">
    <subcellularLocation>
        <location evidence="1">Cell membrane</location>
        <topology evidence="1">Single-pass type II membrane protein</topology>
    </subcellularLocation>
</comment>
<keyword evidence="12" id="KW-0406">Ion transport</keyword>
<evidence type="ECO:0000256" key="13">
    <source>
        <dbReference type="ARBA" id="ARBA00023136"/>
    </source>
</evidence>
<evidence type="ECO:0000256" key="12">
    <source>
        <dbReference type="ARBA" id="ARBA00023065"/>
    </source>
</evidence>
<dbReference type="GO" id="GO:0001671">
    <property type="term" value="F:ATPase activator activity"/>
    <property type="evidence" value="ECO:0007669"/>
    <property type="project" value="TreeGrafter"/>
</dbReference>
<keyword evidence="4" id="KW-1003">Cell membrane</keyword>
<dbReference type="AlphaFoldDB" id="A0A9P0F2T8"/>
<sequence>MDDTKLKEQYYTPPPKVSNWESFKTFLWNSETNQFLGRTAGSWAKIILFYVVFYLVLAAFFSVLMFLFFQTIDYNKPKWQLDRSLIGTNPGLGFRPTPPDTHIDSTLIWYKRQASNYALWVQKLDDFLQDYREPSFLPGGGQNIIQCSDGNKPPPGKVCAVNIHQLNPCIKETGYNYDKGSPCIFLKLNKIYGWEPAYYNDTKNLPAKMPADLKNFIIQEKNREPYKKLETVWVSCEGENPADIENIGPISYLPSRGFPGYYFPYINTEGYLSPVIAVWFESPARGVLINIECKAWAQNIHHDRHERRGSVHFELMID</sequence>
<dbReference type="GO" id="GO:0005890">
    <property type="term" value="C:sodium:potassium-exchanging ATPase complex"/>
    <property type="evidence" value="ECO:0007669"/>
    <property type="project" value="InterPro"/>
</dbReference>
<evidence type="ECO:0000256" key="10">
    <source>
        <dbReference type="ARBA" id="ARBA00022989"/>
    </source>
</evidence>
<proteinExistence type="inferred from homology"/>
<evidence type="ECO:0000256" key="4">
    <source>
        <dbReference type="ARBA" id="ARBA00022475"/>
    </source>
</evidence>
<keyword evidence="11" id="KW-0915">Sodium</keyword>
<dbReference type="PANTHER" id="PTHR11523">
    <property type="entry name" value="SODIUM/POTASSIUM-DEPENDENT ATPASE BETA SUBUNIT"/>
    <property type="match status" value="1"/>
</dbReference>
<keyword evidence="3" id="KW-0813">Transport</keyword>
<evidence type="ECO:0008006" key="21">
    <source>
        <dbReference type="Google" id="ProtNLM"/>
    </source>
</evidence>
<keyword evidence="5" id="KW-0633">Potassium transport</keyword>
<keyword evidence="8" id="KW-0630">Potassium</keyword>
<evidence type="ECO:0000256" key="1">
    <source>
        <dbReference type="ARBA" id="ARBA00004401"/>
    </source>
</evidence>
<comment type="function">
    <text evidence="17">This is the non-catalytic component of the active enzyme, which catalyzes the hydrolysis of ATP coupled with the exchange of Na(+) and K(+) ions across the plasma membrane. The beta subunit regulates, through assembly of alpha/beta heterodimers, the number of sodium pumps transported to the plasma membrane.</text>
</comment>
<evidence type="ECO:0000256" key="9">
    <source>
        <dbReference type="ARBA" id="ARBA00022968"/>
    </source>
</evidence>
<accession>A0A9P0F2T8</accession>
<dbReference type="FunFam" id="2.60.40.1660:FF:000004">
    <property type="entry name" value="sodium/potassium-transporting ATPase subunit beta-2"/>
    <property type="match status" value="1"/>
</dbReference>
<dbReference type="InterPro" id="IPR038702">
    <property type="entry name" value="Na/K_ATPase_sub_beta_sf"/>
</dbReference>
<keyword evidence="13 18" id="KW-0472">Membrane</keyword>
<name>A0A9P0F2T8_BEMTA</name>
<evidence type="ECO:0000256" key="3">
    <source>
        <dbReference type="ARBA" id="ARBA00022448"/>
    </source>
</evidence>
<dbReference type="GO" id="GO:0030007">
    <property type="term" value="P:intracellular potassium ion homeostasis"/>
    <property type="evidence" value="ECO:0007669"/>
    <property type="project" value="TreeGrafter"/>
</dbReference>
<dbReference type="Gene3D" id="2.60.40.1660">
    <property type="entry name" value="Na, k-atpase alpha subunit"/>
    <property type="match status" value="1"/>
</dbReference>
<evidence type="ECO:0000256" key="17">
    <source>
        <dbReference type="ARBA" id="ARBA00025540"/>
    </source>
</evidence>
<evidence type="ECO:0000256" key="18">
    <source>
        <dbReference type="SAM" id="Phobius"/>
    </source>
</evidence>
<keyword evidence="15" id="KW-0325">Glycoprotein</keyword>
<dbReference type="PROSITE" id="PS00390">
    <property type="entry name" value="ATPASE_NA_K_BETA_1"/>
    <property type="match status" value="1"/>
</dbReference>
<dbReference type="Proteomes" id="UP001152759">
    <property type="component" value="Chromosome 4"/>
</dbReference>
<evidence type="ECO:0000256" key="5">
    <source>
        <dbReference type="ARBA" id="ARBA00022538"/>
    </source>
</evidence>
<dbReference type="GO" id="GO:0036376">
    <property type="term" value="P:sodium ion export across plasma membrane"/>
    <property type="evidence" value="ECO:0007669"/>
    <property type="project" value="TreeGrafter"/>
</dbReference>
<keyword evidence="6" id="KW-0740">Sodium/potassium transport</keyword>
<feature type="transmembrane region" description="Helical" evidence="18">
    <location>
        <begin position="47"/>
        <end position="69"/>
    </location>
</feature>
<evidence type="ECO:0000256" key="2">
    <source>
        <dbReference type="ARBA" id="ARBA00005876"/>
    </source>
</evidence>
<evidence type="ECO:0000313" key="20">
    <source>
        <dbReference type="Proteomes" id="UP001152759"/>
    </source>
</evidence>
<dbReference type="Pfam" id="PF00287">
    <property type="entry name" value="Na_K-ATPase"/>
    <property type="match status" value="1"/>
</dbReference>
<keyword evidence="7 18" id="KW-0812">Transmembrane</keyword>
<evidence type="ECO:0000256" key="11">
    <source>
        <dbReference type="ARBA" id="ARBA00023053"/>
    </source>
</evidence>
<evidence type="ECO:0000256" key="14">
    <source>
        <dbReference type="ARBA" id="ARBA00023157"/>
    </source>
</evidence>
<dbReference type="PANTHER" id="PTHR11523:SF28">
    <property type="entry name" value="NA_K-ATPASE BETA SUBUNIT ISOFORM 4-RELATED"/>
    <property type="match status" value="1"/>
</dbReference>
<evidence type="ECO:0000256" key="6">
    <source>
        <dbReference type="ARBA" id="ARBA00022607"/>
    </source>
</evidence>
<keyword evidence="20" id="KW-1185">Reference proteome</keyword>
<dbReference type="OrthoDB" id="5912413at2759"/>
<keyword evidence="10 18" id="KW-1133">Transmembrane helix</keyword>
<organism evidence="19 20">
    <name type="scientific">Bemisia tabaci</name>
    <name type="common">Sweetpotato whitefly</name>
    <name type="synonym">Aleurodes tabaci</name>
    <dbReference type="NCBI Taxonomy" id="7038"/>
    <lineage>
        <taxon>Eukaryota</taxon>
        <taxon>Metazoa</taxon>
        <taxon>Ecdysozoa</taxon>
        <taxon>Arthropoda</taxon>
        <taxon>Hexapoda</taxon>
        <taxon>Insecta</taxon>
        <taxon>Pterygota</taxon>
        <taxon>Neoptera</taxon>
        <taxon>Paraneoptera</taxon>
        <taxon>Hemiptera</taxon>
        <taxon>Sternorrhyncha</taxon>
        <taxon>Aleyrodoidea</taxon>
        <taxon>Aleyrodidae</taxon>
        <taxon>Aleyrodinae</taxon>
        <taxon>Bemisia</taxon>
    </lineage>
</organism>
<evidence type="ECO:0000256" key="7">
    <source>
        <dbReference type="ARBA" id="ARBA00022692"/>
    </source>
</evidence>
<comment type="similarity">
    <text evidence="2">Belongs to the X(+)/potassium ATPases subunit beta family.</text>
</comment>
<dbReference type="GO" id="GO:1990573">
    <property type="term" value="P:potassium ion import across plasma membrane"/>
    <property type="evidence" value="ECO:0007669"/>
    <property type="project" value="TreeGrafter"/>
</dbReference>
<keyword evidence="14" id="KW-1015">Disulfide bond</keyword>
<evidence type="ECO:0000256" key="16">
    <source>
        <dbReference type="ARBA" id="ARBA00023201"/>
    </source>
</evidence>
<protein>
    <recommendedName>
        <fullName evidence="21">Sodium/potassium-transporting ATPase subunit beta-2</fullName>
    </recommendedName>
</protein>
<dbReference type="GO" id="GO:0006883">
    <property type="term" value="P:intracellular sodium ion homeostasis"/>
    <property type="evidence" value="ECO:0007669"/>
    <property type="project" value="TreeGrafter"/>
</dbReference>
<evidence type="ECO:0000256" key="15">
    <source>
        <dbReference type="ARBA" id="ARBA00023180"/>
    </source>
</evidence>
<reference evidence="19" key="1">
    <citation type="submission" date="2021-12" db="EMBL/GenBank/DDBJ databases">
        <authorList>
            <person name="King R."/>
        </authorList>
    </citation>
    <scope>NUCLEOTIDE SEQUENCE</scope>
</reference>
<dbReference type="InterPro" id="IPR000402">
    <property type="entry name" value="Na/K_ATPase_sub_beta"/>
</dbReference>